<dbReference type="GO" id="GO:0000976">
    <property type="term" value="F:transcription cis-regulatory region binding"/>
    <property type="evidence" value="ECO:0007669"/>
    <property type="project" value="TreeGrafter"/>
</dbReference>
<reference evidence="5 6" key="1">
    <citation type="submission" date="2020-08" db="EMBL/GenBank/DDBJ databases">
        <title>Genomic Encyclopedia of Type Strains, Phase IV (KMG-IV): sequencing the most valuable type-strain genomes for metagenomic binning, comparative biology and taxonomic classification.</title>
        <authorList>
            <person name="Goeker M."/>
        </authorList>
    </citation>
    <scope>NUCLEOTIDE SEQUENCE [LARGE SCALE GENOMIC DNA]</scope>
    <source>
        <strain evidence="5 6">DSM 103377</strain>
    </source>
</reference>
<evidence type="ECO:0000313" key="5">
    <source>
        <dbReference type="EMBL" id="MBB5516375.1"/>
    </source>
</evidence>
<dbReference type="InterPro" id="IPR000843">
    <property type="entry name" value="HTH_LacI"/>
</dbReference>
<dbReference type="RefSeq" id="WP_343051460.1">
    <property type="nucleotide sequence ID" value="NZ_JACIJS010000007.1"/>
</dbReference>
<dbReference type="InterPro" id="IPR010982">
    <property type="entry name" value="Lambda_DNA-bd_dom_sf"/>
</dbReference>
<dbReference type="PANTHER" id="PTHR30146">
    <property type="entry name" value="LACI-RELATED TRANSCRIPTIONAL REPRESSOR"/>
    <property type="match status" value="1"/>
</dbReference>
<dbReference type="PROSITE" id="PS50932">
    <property type="entry name" value="HTH_LACI_2"/>
    <property type="match status" value="1"/>
</dbReference>
<dbReference type="Gene3D" id="3.40.50.2300">
    <property type="match status" value="2"/>
</dbReference>
<dbReference type="Pfam" id="PF00356">
    <property type="entry name" value="LacI"/>
    <property type="match status" value="1"/>
</dbReference>
<evidence type="ECO:0000256" key="3">
    <source>
        <dbReference type="ARBA" id="ARBA00023163"/>
    </source>
</evidence>
<keyword evidence="2" id="KW-0238">DNA-binding</keyword>
<dbReference type="Pfam" id="PF13377">
    <property type="entry name" value="Peripla_BP_3"/>
    <property type="match status" value="1"/>
</dbReference>
<keyword evidence="3" id="KW-0804">Transcription</keyword>
<protein>
    <submittedName>
        <fullName evidence="5">LacI family transcriptional regulator</fullName>
    </submittedName>
</protein>
<keyword evidence="6" id="KW-1185">Reference proteome</keyword>
<dbReference type="SUPFAM" id="SSF47413">
    <property type="entry name" value="lambda repressor-like DNA-binding domains"/>
    <property type="match status" value="1"/>
</dbReference>
<dbReference type="EMBL" id="JACIJS010000007">
    <property type="protein sequence ID" value="MBB5516375.1"/>
    <property type="molecule type" value="Genomic_DNA"/>
</dbReference>
<name>A0A840X3G4_9RHOB</name>
<dbReference type="PANTHER" id="PTHR30146:SF138">
    <property type="entry name" value="TRANSCRIPTIONAL REGULATORY PROTEIN"/>
    <property type="match status" value="1"/>
</dbReference>
<proteinExistence type="predicted"/>
<dbReference type="CDD" id="cd06273">
    <property type="entry name" value="PBP1_LacI-like"/>
    <property type="match status" value="1"/>
</dbReference>
<organism evidence="5 6">
    <name type="scientific">Rubricella aquisinus</name>
    <dbReference type="NCBI Taxonomy" id="2028108"/>
    <lineage>
        <taxon>Bacteria</taxon>
        <taxon>Pseudomonadati</taxon>
        <taxon>Pseudomonadota</taxon>
        <taxon>Alphaproteobacteria</taxon>
        <taxon>Rhodobacterales</taxon>
        <taxon>Paracoccaceae</taxon>
        <taxon>Rubricella</taxon>
    </lineage>
</organism>
<accession>A0A840X3G4</accession>
<evidence type="ECO:0000259" key="4">
    <source>
        <dbReference type="PROSITE" id="PS50932"/>
    </source>
</evidence>
<feature type="domain" description="HTH lacI-type" evidence="4">
    <location>
        <begin position="5"/>
        <end position="59"/>
    </location>
</feature>
<dbReference type="InterPro" id="IPR046335">
    <property type="entry name" value="LacI/GalR-like_sensor"/>
</dbReference>
<sequence length="337" mass="36002">MKRQPTIQDVATLANVSTATVSRALNSPDRVRETTRDAVQQAVQALGYTPDFGGQALASGRTNTIGAVIPTMDNAIFARALQSLQEELTTMGVTLLVATSQYDPEREEQQVRALLSRGVDGLILIGQARAARVYELLEGRAVPYALLWTTAPSGQQLSIGFDNSAAAAKLVTQALQLGHRRFAMIAGITKGNDRARARVDGVRATLADAGLTLEPPYLVEGSYDIEQTVGIARALISLPEPPTVILCGNDVQAAGVLKAVRQAGLSVPRDVSVLGFDDIELATAVDPALTTIRVPHRRMGRMAAHLLIGWIKTGQRPDSVQFDTDLIWRASLGPPPA</sequence>
<evidence type="ECO:0000256" key="1">
    <source>
        <dbReference type="ARBA" id="ARBA00023015"/>
    </source>
</evidence>
<dbReference type="Proteomes" id="UP000553766">
    <property type="component" value="Unassembled WGS sequence"/>
</dbReference>
<keyword evidence="1" id="KW-0805">Transcription regulation</keyword>
<dbReference type="AlphaFoldDB" id="A0A840X3G4"/>
<gene>
    <name evidence="5" type="ORF">FHS89_002406</name>
</gene>
<dbReference type="PRINTS" id="PR00036">
    <property type="entry name" value="HTHLACI"/>
</dbReference>
<dbReference type="SMART" id="SM00354">
    <property type="entry name" value="HTH_LACI"/>
    <property type="match status" value="1"/>
</dbReference>
<dbReference type="SUPFAM" id="SSF53822">
    <property type="entry name" value="Periplasmic binding protein-like I"/>
    <property type="match status" value="1"/>
</dbReference>
<evidence type="ECO:0000313" key="6">
    <source>
        <dbReference type="Proteomes" id="UP000553766"/>
    </source>
</evidence>
<evidence type="ECO:0000256" key="2">
    <source>
        <dbReference type="ARBA" id="ARBA00023125"/>
    </source>
</evidence>
<comment type="caution">
    <text evidence="5">The sequence shown here is derived from an EMBL/GenBank/DDBJ whole genome shotgun (WGS) entry which is preliminary data.</text>
</comment>
<dbReference type="PROSITE" id="PS00356">
    <property type="entry name" value="HTH_LACI_1"/>
    <property type="match status" value="1"/>
</dbReference>
<dbReference type="GO" id="GO:0003700">
    <property type="term" value="F:DNA-binding transcription factor activity"/>
    <property type="evidence" value="ECO:0007669"/>
    <property type="project" value="TreeGrafter"/>
</dbReference>
<dbReference type="InterPro" id="IPR028082">
    <property type="entry name" value="Peripla_BP_I"/>
</dbReference>
<dbReference type="CDD" id="cd01392">
    <property type="entry name" value="HTH_LacI"/>
    <property type="match status" value="1"/>
</dbReference>
<dbReference type="Gene3D" id="1.10.260.40">
    <property type="entry name" value="lambda repressor-like DNA-binding domains"/>
    <property type="match status" value="1"/>
</dbReference>